<dbReference type="CDD" id="cd06171">
    <property type="entry name" value="Sigma70_r4"/>
    <property type="match status" value="1"/>
</dbReference>
<protein>
    <recommendedName>
        <fullName evidence="10">RNA polymerase subunit sigma-24</fullName>
    </recommendedName>
</protein>
<dbReference type="InterPro" id="IPR013324">
    <property type="entry name" value="RNA_pol_sigma_r3/r4-like"/>
</dbReference>
<dbReference type="GO" id="GO:0016987">
    <property type="term" value="F:sigma factor activity"/>
    <property type="evidence" value="ECO:0007669"/>
    <property type="project" value="UniProtKB-KW"/>
</dbReference>
<keyword evidence="3" id="KW-0731">Sigma factor</keyword>
<dbReference type="InterPro" id="IPR039425">
    <property type="entry name" value="RNA_pol_sigma-70-like"/>
</dbReference>
<dbReference type="PANTHER" id="PTHR43133">
    <property type="entry name" value="RNA POLYMERASE ECF-TYPE SIGMA FACTO"/>
    <property type="match status" value="1"/>
</dbReference>
<keyword evidence="2" id="KW-0805">Transcription regulation</keyword>
<evidence type="ECO:0000313" key="9">
    <source>
        <dbReference type="Proteomes" id="UP000050277"/>
    </source>
</evidence>
<organism evidence="8 9">
    <name type="scientific">Herpetosiphon geysericola</name>
    <dbReference type="NCBI Taxonomy" id="70996"/>
    <lineage>
        <taxon>Bacteria</taxon>
        <taxon>Bacillati</taxon>
        <taxon>Chloroflexota</taxon>
        <taxon>Chloroflexia</taxon>
        <taxon>Herpetosiphonales</taxon>
        <taxon>Herpetosiphonaceae</taxon>
        <taxon>Herpetosiphon</taxon>
    </lineage>
</organism>
<dbReference type="InterPro" id="IPR007627">
    <property type="entry name" value="RNA_pol_sigma70_r2"/>
</dbReference>
<name>A0A0P6YIG3_9CHLR</name>
<evidence type="ECO:0000259" key="7">
    <source>
        <dbReference type="Pfam" id="PF04545"/>
    </source>
</evidence>
<dbReference type="Gene3D" id="1.10.1740.10">
    <property type="match status" value="1"/>
</dbReference>
<gene>
    <name evidence="8" type="ORF">SE18_06820</name>
</gene>
<dbReference type="SUPFAM" id="SSF88946">
    <property type="entry name" value="Sigma2 domain of RNA polymerase sigma factors"/>
    <property type="match status" value="1"/>
</dbReference>
<evidence type="ECO:0000313" key="8">
    <source>
        <dbReference type="EMBL" id="KPL90323.1"/>
    </source>
</evidence>
<dbReference type="EMBL" id="LGKP01000012">
    <property type="protein sequence ID" value="KPL90323.1"/>
    <property type="molecule type" value="Genomic_DNA"/>
</dbReference>
<evidence type="ECO:0008006" key="10">
    <source>
        <dbReference type="Google" id="ProtNLM"/>
    </source>
</evidence>
<keyword evidence="5" id="KW-0804">Transcription</keyword>
<feature type="domain" description="RNA polymerase sigma-70 region 4" evidence="7">
    <location>
        <begin position="129"/>
        <end position="176"/>
    </location>
</feature>
<evidence type="ECO:0000256" key="5">
    <source>
        <dbReference type="ARBA" id="ARBA00023163"/>
    </source>
</evidence>
<dbReference type="InterPro" id="IPR036388">
    <property type="entry name" value="WH-like_DNA-bd_sf"/>
</dbReference>
<proteinExistence type="inferred from homology"/>
<dbReference type="STRING" id="70996.SE18_06820"/>
<comment type="similarity">
    <text evidence="1">Belongs to the sigma-70 factor family. ECF subfamily.</text>
</comment>
<dbReference type="InterPro" id="IPR014284">
    <property type="entry name" value="RNA_pol_sigma-70_dom"/>
</dbReference>
<dbReference type="InterPro" id="IPR013325">
    <property type="entry name" value="RNA_pol_sigma_r2"/>
</dbReference>
<dbReference type="Pfam" id="PF04545">
    <property type="entry name" value="Sigma70_r4"/>
    <property type="match status" value="1"/>
</dbReference>
<sequence>MLVLIESLSDQEIIERAKAYDHAVLQHLYEAYSPALFRYIYYRIGDRETAEDIRADVFIKMLEGLGSFNYQGWSIASWLYRIAHDRVVDHLRRQGRRKQETLVDTVVDPADGPDQQSLASLDHAELYAALQQLTDEQAEVIILRFLQDRSIRDVAQITGRSEGAIKALQHRALNALGRLLRPVGD</sequence>
<evidence type="ECO:0000256" key="1">
    <source>
        <dbReference type="ARBA" id="ARBA00010641"/>
    </source>
</evidence>
<comment type="caution">
    <text evidence="8">The sequence shown here is derived from an EMBL/GenBank/DDBJ whole genome shotgun (WGS) entry which is preliminary data.</text>
</comment>
<dbReference type="NCBIfam" id="TIGR02937">
    <property type="entry name" value="sigma70-ECF"/>
    <property type="match status" value="1"/>
</dbReference>
<dbReference type="PANTHER" id="PTHR43133:SF57">
    <property type="entry name" value="RNA POLYMERASE SIGMA-70 FACTOR"/>
    <property type="match status" value="1"/>
</dbReference>
<evidence type="ECO:0000256" key="2">
    <source>
        <dbReference type="ARBA" id="ARBA00023015"/>
    </source>
</evidence>
<dbReference type="GO" id="GO:0006352">
    <property type="term" value="P:DNA-templated transcription initiation"/>
    <property type="evidence" value="ECO:0007669"/>
    <property type="project" value="InterPro"/>
</dbReference>
<dbReference type="SUPFAM" id="SSF88659">
    <property type="entry name" value="Sigma3 and sigma4 domains of RNA polymerase sigma factors"/>
    <property type="match status" value="1"/>
</dbReference>
<dbReference type="GO" id="GO:0003677">
    <property type="term" value="F:DNA binding"/>
    <property type="evidence" value="ECO:0007669"/>
    <property type="project" value="UniProtKB-KW"/>
</dbReference>
<dbReference type="Proteomes" id="UP000050277">
    <property type="component" value="Unassembled WGS sequence"/>
</dbReference>
<keyword evidence="4" id="KW-0238">DNA-binding</keyword>
<feature type="domain" description="RNA polymerase sigma-70 region 2" evidence="6">
    <location>
        <begin position="28"/>
        <end position="97"/>
    </location>
</feature>
<keyword evidence="9" id="KW-1185">Reference proteome</keyword>
<evidence type="ECO:0000256" key="3">
    <source>
        <dbReference type="ARBA" id="ARBA00023082"/>
    </source>
</evidence>
<dbReference type="Pfam" id="PF04542">
    <property type="entry name" value="Sigma70_r2"/>
    <property type="match status" value="1"/>
</dbReference>
<dbReference type="InterPro" id="IPR007630">
    <property type="entry name" value="RNA_pol_sigma70_r4"/>
</dbReference>
<dbReference type="PATRIC" id="fig|70996.4.peg.4720"/>
<evidence type="ECO:0000259" key="6">
    <source>
        <dbReference type="Pfam" id="PF04542"/>
    </source>
</evidence>
<reference evidence="8 9" key="1">
    <citation type="submission" date="2015-07" db="EMBL/GenBank/DDBJ databases">
        <title>Whole genome sequence of Herpetosiphon geysericola DSM 7119.</title>
        <authorList>
            <person name="Hemp J."/>
            <person name="Ward L.M."/>
            <person name="Pace L.A."/>
            <person name="Fischer W.W."/>
        </authorList>
    </citation>
    <scope>NUCLEOTIDE SEQUENCE [LARGE SCALE GENOMIC DNA]</scope>
    <source>
        <strain evidence="8 9">DSM 7119</strain>
    </source>
</reference>
<dbReference type="AlphaFoldDB" id="A0A0P6YIG3"/>
<dbReference type="Gene3D" id="1.10.10.10">
    <property type="entry name" value="Winged helix-like DNA-binding domain superfamily/Winged helix DNA-binding domain"/>
    <property type="match status" value="1"/>
</dbReference>
<accession>A0A0P6YIG3</accession>
<evidence type="ECO:0000256" key="4">
    <source>
        <dbReference type="ARBA" id="ARBA00023125"/>
    </source>
</evidence>